<dbReference type="STRING" id="671072.PL9214290227"/>
<dbReference type="PANTHER" id="PTHR42749:SF1">
    <property type="entry name" value="CELL SHAPE-DETERMINING PROTEIN MREB"/>
    <property type="match status" value="1"/>
</dbReference>
<evidence type="ECO:0000313" key="1">
    <source>
        <dbReference type="EMBL" id="CUR30637.1"/>
    </source>
</evidence>
<organism evidence="1 2">
    <name type="scientific">Planktothrix tepida PCC 9214</name>
    <dbReference type="NCBI Taxonomy" id="671072"/>
    <lineage>
        <taxon>Bacteria</taxon>
        <taxon>Bacillati</taxon>
        <taxon>Cyanobacteriota</taxon>
        <taxon>Cyanophyceae</taxon>
        <taxon>Oscillatoriophycideae</taxon>
        <taxon>Oscillatoriales</taxon>
        <taxon>Microcoleaceae</taxon>
        <taxon>Planktothrix</taxon>
    </lineage>
</organism>
<dbReference type="Gene3D" id="3.30.420.40">
    <property type="match status" value="2"/>
</dbReference>
<name>A0A1J1LDE9_9CYAN</name>
<dbReference type="AlphaFoldDB" id="A0A1J1LDE9"/>
<proteinExistence type="predicted"/>
<gene>
    <name evidence="1" type="ORF">PL9214290227</name>
</gene>
<dbReference type="SUPFAM" id="SSF53067">
    <property type="entry name" value="Actin-like ATPase domain"/>
    <property type="match status" value="1"/>
</dbReference>
<accession>A0A1J1LDE9</accession>
<dbReference type="EMBL" id="CZDF01000132">
    <property type="protein sequence ID" value="CUR30637.1"/>
    <property type="molecule type" value="Genomic_DNA"/>
</dbReference>
<dbReference type="Gene3D" id="3.90.640.10">
    <property type="entry name" value="Actin, Chain A, domain 4"/>
    <property type="match status" value="1"/>
</dbReference>
<dbReference type="Proteomes" id="UP000184315">
    <property type="component" value="Unassembled WGS sequence"/>
</dbReference>
<dbReference type="PANTHER" id="PTHR42749">
    <property type="entry name" value="CELL SHAPE-DETERMINING PROTEIN MREB"/>
    <property type="match status" value="1"/>
</dbReference>
<protein>
    <submittedName>
        <fullName evidence="1">Uncharacterized protein</fullName>
    </submittedName>
</protein>
<reference evidence="2" key="1">
    <citation type="submission" date="2015-10" db="EMBL/GenBank/DDBJ databases">
        <authorList>
            <person name="Regsiter A."/>
            <person name="william w."/>
        </authorList>
    </citation>
    <scope>NUCLEOTIDE SEQUENCE [LARGE SCALE GENOMIC DNA]</scope>
</reference>
<dbReference type="RefSeq" id="WP_083579879.1">
    <property type="nucleotide sequence ID" value="NZ_LN889782.1"/>
</dbReference>
<keyword evidence="2" id="KW-1185">Reference proteome</keyword>
<evidence type="ECO:0000313" key="2">
    <source>
        <dbReference type="Proteomes" id="UP000184315"/>
    </source>
</evidence>
<sequence>MMMVQDSGIETDISALELLRQQTQWYLGIDLGTTGLSAALFHRDTRKVYPIYWQAEQTELSEVEDLPFTFRLPCQVYYVNSQEEATPSHLQHFKPLLNLGIPYYRGDDSSGLRAFPMIQWSQQQSIFLGGFQEAWTALLSTLNPSRVLQGRGTSRLIERNRVNCPTIALPNIYRLGAVGLDGEEFQQALMALGGIILGCPVAATEAYRFNLREAVLAAGLVKRPEQIFIIEDAIATLLYQFHLNSPDPNSTILMLNIGATTTEMAVATLPQDLTEFSASQVVCHQITYGGDAFNQDIITQLLLHPKGSPFQTFDIPDFVSPQPGHPDLTKRYRLQQILQSSEAGLKLLEVAELLKFKLQQTDHYTLKLNNYSLEVSQQDLEQKIFMPFVQQLNRELNHLFSQKGISPVGINQAICTGGNSTWPTFSRWLRQKLPNALITQDSPRNPENSDNNYSHCSRLAWGLAVLPLYFKVLDVSRHQYSDYFILAELLRVFQEQPLSLSEVNQLLENRGINTRSCQDRIVAILNGTLPPGLIPSTSEAFWLTLESQTNPDYQGLLEGALFYQDVDHHYFVSLDRADITRQYLSQLSQNSHQTWEEPQSIISYH</sequence>
<dbReference type="InterPro" id="IPR043129">
    <property type="entry name" value="ATPase_NBD"/>
</dbReference>